<keyword evidence="1" id="KW-0808">Transferase</keyword>
<dbReference type="EMBL" id="KI392614">
    <property type="protein sequence ID" value="ERN12639.1"/>
    <property type="molecule type" value="Genomic_DNA"/>
</dbReference>
<sequence length="108" mass="12097">MRLVRGGIMTITGKLQFYDLDFGWERARRVESLSSYRDGGMTIAEARDEEGGVQLSLSLPSSQMEGFRPHFLKESSDPNRDGLPPFQRSANWRVAGNSIIALGWVSSF</sequence>
<gene>
    <name evidence="3" type="ORF">AMTR_s00025p00236840</name>
</gene>
<name>W1PXE9_AMBTC</name>
<dbReference type="AlphaFoldDB" id="W1PXE9"/>
<organism evidence="3 4">
    <name type="scientific">Amborella trichopoda</name>
    <dbReference type="NCBI Taxonomy" id="13333"/>
    <lineage>
        <taxon>Eukaryota</taxon>
        <taxon>Viridiplantae</taxon>
        <taxon>Streptophyta</taxon>
        <taxon>Embryophyta</taxon>
        <taxon>Tracheophyta</taxon>
        <taxon>Spermatophyta</taxon>
        <taxon>Magnoliopsida</taxon>
        <taxon>Amborellales</taxon>
        <taxon>Amborellaceae</taxon>
        <taxon>Amborella</taxon>
    </lineage>
</organism>
<dbReference type="GO" id="GO:0016747">
    <property type="term" value="F:acyltransferase activity, transferring groups other than amino-acyl groups"/>
    <property type="evidence" value="ECO:0007669"/>
    <property type="project" value="UniProtKB-ARBA"/>
</dbReference>
<evidence type="ECO:0000313" key="3">
    <source>
        <dbReference type="EMBL" id="ERN12639.1"/>
    </source>
</evidence>
<protein>
    <submittedName>
        <fullName evidence="3">Uncharacterized protein</fullName>
    </submittedName>
</protein>
<proteinExistence type="predicted"/>
<accession>W1PXE9</accession>
<dbReference type="Proteomes" id="UP000017836">
    <property type="component" value="Unassembled WGS sequence"/>
</dbReference>
<dbReference type="Pfam" id="PF02458">
    <property type="entry name" value="Transferase"/>
    <property type="match status" value="1"/>
</dbReference>
<evidence type="ECO:0000313" key="4">
    <source>
        <dbReference type="Proteomes" id="UP000017836"/>
    </source>
</evidence>
<keyword evidence="4" id="KW-1185">Reference proteome</keyword>
<dbReference type="HOGENOM" id="CLU_2200471_0_0_1"/>
<dbReference type="Gene3D" id="3.30.559.10">
    <property type="entry name" value="Chloramphenicol acetyltransferase-like domain"/>
    <property type="match status" value="1"/>
</dbReference>
<dbReference type="InterPro" id="IPR051504">
    <property type="entry name" value="Plant_metabolite_acyltrans"/>
</dbReference>
<dbReference type="PANTHER" id="PTHR31625">
    <property type="match status" value="1"/>
</dbReference>
<reference evidence="4" key="1">
    <citation type="journal article" date="2013" name="Science">
        <title>The Amborella genome and the evolution of flowering plants.</title>
        <authorList>
            <consortium name="Amborella Genome Project"/>
        </authorList>
    </citation>
    <scope>NUCLEOTIDE SEQUENCE [LARGE SCALE GENOMIC DNA]</scope>
</reference>
<evidence type="ECO:0000256" key="2">
    <source>
        <dbReference type="ARBA" id="ARBA00023315"/>
    </source>
</evidence>
<dbReference type="Gramene" id="ERN12639">
    <property type="protein sequence ID" value="ERN12639"/>
    <property type="gene ID" value="AMTR_s00025p00236840"/>
</dbReference>
<evidence type="ECO:0000256" key="1">
    <source>
        <dbReference type="ARBA" id="ARBA00022679"/>
    </source>
</evidence>
<keyword evidence="2" id="KW-0012">Acyltransferase</keyword>
<dbReference type="InterPro" id="IPR023213">
    <property type="entry name" value="CAT-like_dom_sf"/>
</dbReference>